<feature type="region of interest" description="Disordered" evidence="1">
    <location>
        <begin position="1377"/>
        <end position="1501"/>
    </location>
</feature>
<reference evidence="2" key="2">
    <citation type="submission" date="2023-06" db="EMBL/GenBank/DDBJ databases">
        <authorList>
            <person name="Ma L."/>
            <person name="Liu K.-W."/>
            <person name="Li Z."/>
            <person name="Hsiao Y.-Y."/>
            <person name="Qi Y."/>
            <person name="Fu T."/>
            <person name="Tang G."/>
            <person name="Zhang D."/>
            <person name="Sun W.-H."/>
            <person name="Liu D.-K."/>
            <person name="Li Y."/>
            <person name="Chen G.-Z."/>
            <person name="Liu X.-D."/>
            <person name="Liao X.-Y."/>
            <person name="Jiang Y.-T."/>
            <person name="Yu X."/>
            <person name="Hao Y."/>
            <person name="Huang J."/>
            <person name="Zhao X.-W."/>
            <person name="Ke S."/>
            <person name="Chen Y.-Y."/>
            <person name="Wu W.-L."/>
            <person name="Hsu J.-L."/>
            <person name="Lin Y.-F."/>
            <person name="Huang M.-D."/>
            <person name="Li C.-Y."/>
            <person name="Huang L."/>
            <person name="Wang Z.-W."/>
            <person name="Zhao X."/>
            <person name="Zhong W.-Y."/>
            <person name="Peng D.-H."/>
            <person name="Ahmad S."/>
            <person name="Lan S."/>
            <person name="Zhang J.-S."/>
            <person name="Tsai W.-C."/>
            <person name="Van De Peer Y."/>
            <person name="Liu Z.-J."/>
        </authorList>
    </citation>
    <scope>NUCLEOTIDE SEQUENCE</scope>
    <source>
        <strain evidence="2">SCP</strain>
        <tissue evidence="2">Leaves</tissue>
    </source>
</reference>
<reference evidence="2" key="1">
    <citation type="journal article" date="2023" name="Nat. Commun.">
        <title>Diploid and tetraploid genomes of Acorus and the evolution of monocots.</title>
        <authorList>
            <person name="Ma L."/>
            <person name="Liu K.W."/>
            <person name="Li Z."/>
            <person name="Hsiao Y.Y."/>
            <person name="Qi Y."/>
            <person name="Fu T."/>
            <person name="Tang G.D."/>
            <person name="Zhang D."/>
            <person name="Sun W.H."/>
            <person name="Liu D.K."/>
            <person name="Li Y."/>
            <person name="Chen G.Z."/>
            <person name="Liu X.D."/>
            <person name="Liao X.Y."/>
            <person name="Jiang Y.T."/>
            <person name="Yu X."/>
            <person name="Hao Y."/>
            <person name="Huang J."/>
            <person name="Zhao X.W."/>
            <person name="Ke S."/>
            <person name="Chen Y.Y."/>
            <person name="Wu W.L."/>
            <person name="Hsu J.L."/>
            <person name="Lin Y.F."/>
            <person name="Huang M.D."/>
            <person name="Li C.Y."/>
            <person name="Huang L."/>
            <person name="Wang Z.W."/>
            <person name="Zhao X."/>
            <person name="Zhong W.Y."/>
            <person name="Peng D.H."/>
            <person name="Ahmad S."/>
            <person name="Lan S."/>
            <person name="Zhang J.S."/>
            <person name="Tsai W.C."/>
            <person name="Van de Peer Y."/>
            <person name="Liu Z.J."/>
        </authorList>
    </citation>
    <scope>NUCLEOTIDE SEQUENCE</scope>
    <source>
        <strain evidence="2">SCP</strain>
    </source>
</reference>
<feature type="compositionally biased region" description="Polar residues" evidence="1">
    <location>
        <begin position="1389"/>
        <end position="1407"/>
    </location>
</feature>
<sequence>MVHAYVEASEIDGRISFSGIDVAVSVDWESLSLGFDGALSLLLSDVLPEICVSEEGKISAAQSASGRTRDLRSGDGEFQELEVNPRRSLSFDEEEYGRFRTISGSGNPDIDNGEEELFEFLVGDDESEKYHLCISETLEFEIPEREFEYFGENSKNPQSENSLHIGLGGDNGLLSLEVPKTDSTLEEKDFAYLAKTVFYLDDFKWDDTGLMSEGFEKLLSSIEDMPTRIHVDHNSPLSAENNSSVTDRTLAHPRTFPCFEDSEISWELDSCQSENEFHILLSNLKLCCQAEKEYLLDDCGDHQVTDILECVISDSLPEQLLGFQPMCLHSVLEMNVINEAHTLEIPEQLIEEGVDSSGCFYESLISSELALVDDTFRSLPVPVCCDDNIMDEACNRDVCCMCSRKLLEEINIDRTAYLPQPSIPDMGVIDFVNLDETLEGSCTFQSKEIPSELPFVGTEFIETATKPTTSHEPREEISHPECRDRNPILSFGRVSSILDSESQYNDLNYYINARRGGTKRSESGIKDNAMGKVEPSVVSSEDSTMPCASLEVDSQKQQIEVHQVMLCGQFLELIEEIQKSCISMFQNDIVLEKDCSFPAGDVLKLMNLPKQELVNLITGKTKQSSVSASEGDTFLAFLSLCAIKKMAYYLCFYGIHAAYLYLRNLFHRIIYLRVKLSLFQSLIEDAHWKVEKKIIESHPSLTIIEGILRPNSSLNNKKVLIVADQVFWLMLTEKLTEMGISYHEITHVHNLHSHQSDLVESDQLIHSIMDALHHADCLLIPHEHVFSSLPFNKFNIIVEYGGPNGVPTISPNFSKLVSLPHVHFLKVELEGSSTLKSLSEDFDVSKLLEILMEGVPRSISVVQEGFSVQQFAEVINYVPVAANNSCIPSGESEYGADPCHNTESSSFPYLMTSKDMDPSMSSLSDTVIIVNTQNYDKEMLISRRSSYQRILALEKGGVQVVEREVNLPVDLIFSAAVCLVWYDAKNVGLSSTTSEEVSSGLPIFVEKITEVLTSMSFAFSDCILVFEGEINFIGTVMESLNGLYAAANILDIHLQIFWSCSPELTDEIILSCIRYAAKSNGGLFPTLPESETLAETFLTKFPSINPLSANAILSSGGMLVEFLKWSNDRRIKAVGRFHVPDESIALFNALCTYGELGESKSGMTETECSSVDSDNNSFKMLPQRKKQKCMVNNTVEMPTDNFLYQQPIFQPSDSFLEPSEALQSYNHRFSNVHEPPQKAENSRFNTNETFSSRKWGINHSVPNNLPPFGTTKSVIGHDDTRGVVVDYDDSFLDEKLPPVVNSSSFWTEPELEMEVAAEASWPAEKFAGSMKNHRVFPTIGEINHDLDGWRQSPKRYKASGLSNLDIYRDASRQVIRNSPSLSVHGKGEMSTSRNRFQDPVLSSQLQPGSRRKVQNFGRAKQNRENMISPPLRTSMRGSSSSKGTDTSYKKMSPSIIYSYRYEGDSQPKKTNKQNWQKGVGRPPDLSSIHKNNSSSLLPTWTPIDKRARQNLTFMRNGNAKQSKLVWRNMNVPGIRKRHSDEA</sequence>
<keyword evidence="3" id="KW-1185">Reference proteome</keyword>
<evidence type="ECO:0000313" key="2">
    <source>
        <dbReference type="EMBL" id="KAK1260663.1"/>
    </source>
</evidence>
<dbReference type="Proteomes" id="UP001179952">
    <property type="component" value="Unassembled WGS sequence"/>
</dbReference>
<name>A0AAV9A941_ACOGR</name>
<dbReference type="GO" id="GO:0000712">
    <property type="term" value="P:resolution of meiotic recombination intermediates"/>
    <property type="evidence" value="ECO:0007669"/>
    <property type="project" value="TreeGrafter"/>
</dbReference>
<proteinExistence type="predicted"/>
<evidence type="ECO:0008006" key="4">
    <source>
        <dbReference type="Google" id="ProtNLM"/>
    </source>
</evidence>
<dbReference type="PANTHER" id="PTHR35764">
    <property type="entry name" value="PROTEIN SHORTAGE IN CHIASMATA 1"/>
    <property type="match status" value="1"/>
</dbReference>
<feature type="compositionally biased region" description="Polar residues" evidence="1">
    <location>
        <begin position="1435"/>
        <end position="1446"/>
    </location>
</feature>
<dbReference type="InterPro" id="IPR038824">
    <property type="entry name" value="SHOC1-like"/>
</dbReference>
<gene>
    <name evidence="2" type="ORF">QJS04_geneDACA001943</name>
</gene>
<dbReference type="PANTHER" id="PTHR35764:SF1">
    <property type="entry name" value="PROTEIN SHORTAGE IN CHIASMATA 1"/>
    <property type="match status" value="1"/>
</dbReference>
<feature type="compositionally biased region" description="Polar residues" evidence="1">
    <location>
        <begin position="1488"/>
        <end position="1498"/>
    </location>
</feature>
<dbReference type="EMBL" id="JAUJYN010000011">
    <property type="protein sequence ID" value="KAK1260663.1"/>
    <property type="molecule type" value="Genomic_DNA"/>
</dbReference>
<evidence type="ECO:0000256" key="1">
    <source>
        <dbReference type="SAM" id="MobiDB-lite"/>
    </source>
</evidence>
<evidence type="ECO:0000313" key="3">
    <source>
        <dbReference type="Proteomes" id="UP001179952"/>
    </source>
</evidence>
<accession>A0AAV9A941</accession>
<comment type="caution">
    <text evidence="2">The sequence shown here is derived from an EMBL/GenBank/DDBJ whole genome shotgun (WGS) entry which is preliminary data.</text>
</comment>
<protein>
    <recommendedName>
        <fullName evidence="4">Protein SHORTAGE IN CHIASMATA 1</fullName>
    </recommendedName>
</protein>
<organism evidence="2 3">
    <name type="scientific">Acorus gramineus</name>
    <name type="common">Dwarf sweet flag</name>
    <dbReference type="NCBI Taxonomy" id="55184"/>
    <lineage>
        <taxon>Eukaryota</taxon>
        <taxon>Viridiplantae</taxon>
        <taxon>Streptophyta</taxon>
        <taxon>Embryophyta</taxon>
        <taxon>Tracheophyta</taxon>
        <taxon>Spermatophyta</taxon>
        <taxon>Magnoliopsida</taxon>
        <taxon>Liliopsida</taxon>
        <taxon>Acoraceae</taxon>
        <taxon>Acorus</taxon>
    </lineage>
</organism>